<name>A0ABX0NS60_9BURK</name>
<feature type="domain" description="LysM" evidence="1">
    <location>
        <begin position="167"/>
        <end position="214"/>
    </location>
</feature>
<sequence>MIETPLSSARQGPKKVVLQVVRPTGIAPITLMFNPTEYSLQKSNNFAEIAIPGLETPPLQYIRGSAKKLTTELLLDTSDTLEDVRKRTDPLQKLMKINGELHAPPILRLVWDGEVFLGVVESLTINFVLFMPTGVPLRAKINLALIEYRTVEEQIAETPRHSPDVEKSHVVRRGDSLASVANLAYNDPTQWRVIAANNGIADPRRLTPGQTLQIPRLR</sequence>
<accession>A0ABX0NS60</accession>
<evidence type="ECO:0000313" key="2">
    <source>
        <dbReference type="EMBL" id="NHZ89635.1"/>
    </source>
</evidence>
<dbReference type="Proteomes" id="UP000609726">
    <property type="component" value="Unassembled WGS sequence"/>
</dbReference>
<keyword evidence="3" id="KW-1185">Reference proteome</keyword>
<dbReference type="PROSITE" id="PS51782">
    <property type="entry name" value="LYSM"/>
    <property type="match status" value="1"/>
</dbReference>
<dbReference type="Gene3D" id="3.10.350.10">
    <property type="entry name" value="LysM domain"/>
    <property type="match status" value="1"/>
</dbReference>
<dbReference type="InterPro" id="IPR018392">
    <property type="entry name" value="LysM"/>
</dbReference>
<dbReference type="Pfam" id="PF19266">
    <property type="entry name" value="CIS_tube"/>
    <property type="match status" value="1"/>
</dbReference>
<organism evidence="2 3">
    <name type="scientific">Massilia mucilaginosa</name>
    <dbReference type="NCBI Taxonomy" id="2609282"/>
    <lineage>
        <taxon>Bacteria</taxon>
        <taxon>Pseudomonadati</taxon>
        <taxon>Pseudomonadota</taxon>
        <taxon>Betaproteobacteria</taxon>
        <taxon>Burkholderiales</taxon>
        <taxon>Oxalobacteraceae</taxon>
        <taxon>Telluria group</taxon>
        <taxon>Massilia</taxon>
    </lineage>
</organism>
<proteinExistence type="predicted"/>
<dbReference type="Pfam" id="PF01476">
    <property type="entry name" value="LysM"/>
    <property type="match status" value="1"/>
</dbReference>
<dbReference type="RefSeq" id="WP_166874477.1">
    <property type="nucleotide sequence ID" value="NZ_WHJH01000010.1"/>
</dbReference>
<evidence type="ECO:0000259" key="1">
    <source>
        <dbReference type="PROSITE" id="PS51782"/>
    </source>
</evidence>
<dbReference type="InterPro" id="IPR036779">
    <property type="entry name" value="LysM_dom_sf"/>
</dbReference>
<dbReference type="CDD" id="cd00118">
    <property type="entry name" value="LysM"/>
    <property type="match status" value="1"/>
</dbReference>
<evidence type="ECO:0000313" key="3">
    <source>
        <dbReference type="Proteomes" id="UP000609726"/>
    </source>
</evidence>
<dbReference type="SMART" id="SM00257">
    <property type="entry name" value="LysM"/>
    <property type="match status" value="1"/>
</dbReference>
<dbReference type="InterPro" id="IPR045361">
    <property type="entry name" value="CIS_tube_prot_N"/>
</dbReference>
<gene>
    <name evidence="2" type="ORF">F2P45_11510</name>
</gene>
<dbReference type="SUPFAM" id="SSF54106">
    <property type="entry name" value="LysM domain"/>
    <property type="match status" value="1"/>
</dbReference>
<reference evidence="2 3" key="1">
    <citation type="submission" date="2019-10" db="EMBL/GenBank/DDBJ databases">
        <title>Taxonomy of Antarctic Massilia spp.: description of Massilia rubra sp. nov., Massilia aquatica sp. nov., Massilia mucilaginosa sp. nov., Massilia frigida sp. nov. isolated from streams, lakes and regoliths.</title>
        <authorList>
            <person name="Holochova P."/>
            <person name="Sedlacek I."/>
            <person name="Kralova S."/>
            <person name="Maslanova I."/>
            <person name="Busse H.-J."/>
            <person name="Stankova E."/>
            <person name="Vrbovska V."/>
            <person name="Kovarovic V."/>
            <person name="Bartak M."/>
            <person name="Svec P."/>
            <person name="Pantucek R."/>
        </authorList>
    </citation>
    <scope>NUCLEOTIDE SEQUENCE [LARGE SCALE GENOMIC DNA]</scope>
    <source>
        <strain evidence="2 3">CCM 8733</strain>
    </source>
</reference>
<dbReference type="EMBL" id="WHJH01000010">
    <property type="protein sequence ID" value="NHZ89635.1"/>
    <property type="molecule type" value="Genomic_DNA"/>
</dbReference>
<comment type="caution">
    <text evidence="2">The sequence shown here is derived from an EMBL/GenBank/DDBJ whole genome shotgun (WGS) entry which is preliminary data.</text>
</comment>
<protein>
    <submittedName>
        <fullName evidence="2">LysM peptidoglycan-binding domain-containing protein</fullName>
    </submittedName>
</protein>